<comment type="caution">
    <text evidence="3">The sequence shown here is derived from an EMBL/GenBank/DDBJ whole genome shotgun (WGS) entry which is preliminary data.</text>
</comment>
<reference evidence="3 4" key="1">
    <citation type="journal article" date="2014" name="Antonie Van Leeuwenhoek">
        <title>Hyphomonas beringensis sp. nov. and Hyphomonas chukchiensis sp. nov., isolated from surface seawater of the Bering Sea and Chukchi Sea.</title>
        <authorList>
            <person name="Li C."/>
            <person name="Lai Q."/>
            <person name="Li G."/>
            <person name="Dong C."/>
            <person name="Wang J."/>
            <person name="Liao Y."/>
            <person name="Shao Z."/>
        </authorList>
    </citation>
    <scope>NUCLEOTIDE SEQUENCE [LARGE SCALE GENOMIC DNA]</scope>
    <source>
        <strain evidence="3 4">SCH89</strain>
    </source>
</reference>
<dbReference type="AlphaFoldDB" id="A0A059G8D3"/>
<evidence type="ECO:0000313" key="4">
    <source>
        <dbReference type="Proteomes" id="UP000024942"/>
    </source>
</evidence>
<dbReference type="RefSeq" id="WP_035537703.1">
    <property type="nucleotide sequence ID" value="NZ_ARYL01000011.1"/>
</dbReference>
<feature type="transmembrane region" description="Helical" evidence="2">
    <location>
        <begin position="55"/>
        <end position="77"/>
    </location>
</feature>
<evidence type="ECO:0000256" key="2">
    <source>
        <dbReference type="SAM" id="Phobius"/>
    </source>
</evidence>
<dbReference type="STRING" id="1280953.HOC_09039"/>
<feature type="transmembrane region" description="Helical" evidence="2">
    <location>
        <begin position="83"/>
        <end position="104"/>
    </location>
</feature>
<keyword evidence="2" id="KW-0472">Membrane</keyword>
<evidence type="ECO:0000256" key="1">
    <source>
        <dbReference type="SAM" id="MobiDB-lite"/>
    </source>
</evidence>
<feature type="region of interest" description="Disordered" evidence="1">
    <location>
        <begin position="1"/>
        <end position="22"/>
    </location>
</feature>
<feature type="transmembrane region" description="Helical" evidence="2">
    <location>
        <begin position="116"/>
        <end position="140"/>
    </location>
</feature>
<keyword evidence="2" id="KW-0812">Transmembrane</keyword>
<accession>A0A059G8D3</accession>
<feature type="transmembrane region" description="Helical" evidence="2">
    <location>
        <begin position="146"/>
        <end position="173"/>
    </location>
</feature>
<dbReference type="Proteomes" id="UP000024942">
    <property type="component" value="Unassembled WGS sequence"/>
</dbReference>
<keyword evidence="2" id="KW-1133">Transmembrane helix</keyword>
<organism evidence="3 4">
    <name type="scientific">Hyphomonas oceanitis SCH89</name>
    <dbReference type="NCBI Taxonomy" id="1280953"/>
    <lineage>
        <taxon>Bacteria</taxon>
        <taxon>Pseudomonadati</taxon>
        <taxon>Pseudomonadota</taxon>
        <taxon>Alphaproteobacteria</taxon>
        <taxon>Hyphomonadales</taxon>
        <taxon>Hyphomonadaceae</taxon>
        <taxon>Hyphomonas</taxon>
    </lineage>
</organism>
<dbReference type="EMBL" id="ARYL01000011">
    <property type="protein sequence ID" value="KDA02830.1"/>
    <property type="molecule type" value="Genomic_DNA"/>
</dbReference>
<protein>
    <recommendedName>
        <fullName evidence="5">Transmembrane protein</fullName>
    </recommendedName>
</protein>
<keyword evidence="4" id="KW-1185">Reference proteome</keyword>
<evidence type="ECO:0000313" key="3">
    <source>
        <dbReference type="EMBL" id="KDA02830.1"/>
    </source>
</evidence>
<gene>
    <name evidence="3" type="ORF">HOC_09039</name>
</gene>
<name>A0A059G8D3_9PROT</name>
<proteinExistence type="predicted"/>
<sequence length="188" mass="20531">MSNDDETPQAVEQPVREIPRPLLNREAATARSRSVSGPSQSDTLRIAAPAYPRIWLAWLMAGPLNPTILIWVVFFMIDGEVSPWTVFWFVSFPSAIAALLGTELARGRSAYSSKYLILLSLKMWLLVSVFFIVLASPLAFSTAPGLLILFLGIAIVFGLPAALAGAVVARLIVFRRKHPLTNGQLSTP</sequence>
<evidence type="ECO:0008006" key="5">
    <source>
        <dbReference type="Google" id="ProtNLM"/>
    </source>
</evidence>